<keyword evidence="1" id="KW-0456">Lyase</keyword>
<evidence type="ECO:0000313" key="2">
    <source>
        <dbReference type="Proteomes" id="UP001140234"/>
    </source>
</evidence>
<reference evidence="1" key="1">
    <citation type="submission" date="2022-07" db="EMBL/GenBank/DDBJ databases">
        <title>Phylogenomic reconstructions and comparative analyses of Kickxellomycotina fungi.</title>
        <authorList>
            <person name="Reynolds N.K."/>
            <person name="Stajich J.E."/>
            <person name="Barry K."/>
            <person name="Grigoriev I.V."/>
            <person name="Crous P."/>
            <person name="Smith M.E."/>
        </authorList>
    </citation>
    <scope>NUCLEOTIDE SEQUENCE</scope>
    <source>
        <strain evidence="1">CBS 109366</strain>
    </source>
</reference>
<organism evidence="1 2">
    <name type="scientific">Coemansia nantahalensis</name>
    <dbReference type="NCBI Taxonomy" id="2789366"/>
    <lineage>
        <taxon>Eukaryota</taxon>
        <taxon>Fungi</taxon>
        <taxon>Fungi incertae sedis</taxon>
        <taxon>Zoopagomycota</taxon>
        <taxon>Kickxellomycotina</taxon>
        <taxon>Kickxellomycetes</taxon>
        <taxon>Kickxellales</taxon>
        <taxon>Kickxellaceae</taxon>
        <taxon>Coemansia</taxon>
    </lineage>
</organism>
<keyword evidence="2" id="KW-1185">Reference proteome</keyword>
<dbReference type="EMBL" id="JANBUJ010000313">
    <property type="protein sequence ID" value="KAJ2772818.1"/>
    <property type="molecule type" value="Genomic_DNA"/>
</dbReference>
<comment type="caution">
    <text evidence="1">The sequence shown here is derived from an EMBL/GenBank/DDBJ whole genome shotgun (WGS) entry which is preliminary data.</text>
</comment>
<evidence type="ECO:0000313" key="1">
    <source>
        <dbReference type="EMBL" id="KAJ2772818.1"/>
    </source>
</evidence>
<sequence length="266" mass="28719">MKLAKMLTGGMIVVVRNYSQACMAEDVGARAVIPMDPTAGEQPSGGGSIMDLHTIKNIMDRVLIPVIARVRIGHEMDAQLMEAAHVDYIDECTLLHQTGLDHVSKHMYHAPFIGEASNLSEALIRIGEGSSLIRTKIEGGNENATNIATTINTVKTIIAEIKGLTERTQVQLSQYTNEGKVSIDLVRMVARDGRLPVPFFAGGGVIMPIDVALLMRLGCDGVIVSTNVFGVMAPESRLKAILRAIDEHKSPDKMTDLIELTGGYGK</sequence>
<dbReference type="EC" id="4.3.3.6" evidence="1"/>
<name>A0ACC1K3Z9_9FUNG</name>
<protein>
    <submittedName>
        <fullName evidence="1">Pyridoxal 5'-phosphate synthase subunit snz1</fullName>
        <ecNumber evidence="1">4.3.3.6</ecNumber>
    </submittedName>
</protein>
<dbReference type="Proteomes" id="UP001140234">
    <property type="component" value="Unassembled WGS sequence"/>
</dbReference>
<accession>A0ACC1K3Z9</accession>
<proteinExistence type="predicted"/>
<gene>
    <name evidence="1" type="primary">SNZ1_2</name>
    <name evidence="1" type="ORF">IWQ57_001596</name>
</gene>